<dbReference type="RefSeq" id="WP_267654351.1">
    <property type="nucleotide sequence ID" value="NZ_JAOVZR010000001.1"/>
</dbReference>
<gene>
    <name evidence="1" type="ORF">OEG84_14200</name>
</gene>
<keyword evidence="2" id="KW-1185">Reference proteome</keyword>
<dbReference type="Proteomes" id="UP001073227">
    <property type="component" value="Unassembled WGS sequence"/>
</dbReference>
<evidence type="ECO:0000313" key="2">
    <source>
        <dbReference type="Proteomes" id="UP001073227"/>
    </source>
</evidence>
<sequence>MPALSKPATCIAATGIFQLQSMILEPKKGKQENTENWLLLAKILWPFSASPKNQLLRNARGCS</sequence>
<accession>A0ABT3ZBY3</accession>
<reference evidence="1" key="1">
    <citation type="submission" date="2022-10" db="EMBL/GenBank/DDBJ databases">
        <title>Hoeflea sp. G2-23, isolated from marine algae.</title>
        <authorList>
            <person name="Kristyanto S."/>
            <person name="Kim J.M."/>
            <person name="Jeon C.O."/>
        </authorList>
    </citation>
    <scope>NUCLEOTIDE SEQUENCE</scope>
    <source>
        <strain evidence="1">G2-23</strain>
    </source>
</reference>
<evidence type="ECO:0000313" key="1">
    <source>
        <dbReference type="EMBL" id="MCY0148819.1"/>
    </source>
</evidence>
<name>A0ABT3ZBY3_9HYPH</name>
<dbReference type="EMBL" id="JAOVZR010000001">
    <property type="protein sequence ID" value="MCY0148819.1"/>
    <property type="molecule type" value="Genomic_DNA"/>
</dbReference>
<organism evidence="1 2">
    <name type="scientific">Hoeflea algicola</name>
    <dbReference type="NCBI Taxonomy" id="2983763"/>
    <lineage>
        <taxon>Bacteria</taxon>
        <taxon>Pseudomonadati</taxon>
        <taxon>Pseudomonadota</taxon>
        <taxon>Alphaproteobacteria</taxon>
        <taxon>Hyphomicrobiales</taxon>
        <taxon>Rhizobiaceae</taxon>
        <taxon>Hoeflea</taxon>
    </lineage>
</organism>
<proteinExistence type="predicted"/>
<comment type="caution">
    <text evidence="1">The sequence shown here is derived from an EMBL/GenBank/DDBJ whole genome shotgun (WGS) entry which is preliminary data.</text>
</comment>
<protein>
    <submittedName>
        <fullName evidence="1">Uncharacterized protein</fullName>
    </submittedName>
</protein>